<dbReference type="EMBL" id="JBEUKS010000009">
    <property type="protein sequence ID" value="MFC1441554.1"/>
    <property type="molecule type" value="Genomic_DNA"/>
</dbReference>
<evidence type="ECO:0000313" key="7">
    <source>
        <dbReference type="Proteomes" id="UP001592581"/>
    </source>
</evidence>
<dbReference type="InterPro" id="IPR036388">
    <property type="entry name" value="WH-like_DNA-bd_sf"/>
</dbReference>
<dbReference type="InterPro" id="IPR011991">
    <property type="entry name" value="ArsR-like_HTH"/>
</dbReference>
<keyword evidence="1" id="KW-0805">Transcription regulation</keyword>
<dbReference type="Pfam" id="PF13404">
    <property type="entry name" value="HTH_AsnC-type"/>
    <property type="match status" value="2"/>
</dbReference>
<evidence type="ECO:0000259" key="5">
    <source>
        <dbReference type="Pfam" id="PF13404"/>
    </source>
</evidence>
<protein>
    <submittedName>
        <fullName evidence="6">Lrp/AsnC family transcriptional regulator</fullName>
    </submittedName>
</protein>
<evidence type="ECO:0000313" key="6">
    <source>
        <dbReference type="EMBL" id="MFC1441554.1"/>
    </source>
</evidence>
<dbReference type="InterPro" id="IPR019888">
    <property type="entry name" value="Tscrpt_reg_AsnC-like"/>
</dbReference>
<name>A0ABV6XUH1_9ACTN</name>
<evidence type="ECO:0000256" key="2">
    <source>
        <dbReference type="ARBA" id="ARBA00023125"/>
    </source>
</evidence>
<feature type="domain" description="Transcription regulator AsnC/Lrp ligand binding" evidence="4">
    <location>
        <begin position="67"/>
        <end position="135"/>
    </location>
</feature>
<dbReference type="PANTHER" id="PTHR30154:SF34">
    <property type="entry name" value="TRANSCRIPTIONAL REGULATOR AZLB"/>
    <property type="match status" value="1"/>
</dbReference>
<evidence type="ECO:0000256" key="3">
    <source>
        <dbReference type="ARBA" id="ARBA00023163"/>
    </source>
</evidence>
<feature type="domain" description="HTH asnC-type" evidence="5">
    <location>
        <begin position="3"/>
        <end position="42"/>
    </location>
</feature>
<gene>
    <name evidence="6" type="ORF">ABUW04_25170</name>
</gene>
<dbReference type="InterPro" id="IPR019887">
    <property type="entry name" value="Tscrpt_reg_AsnC/Lrp_C"/>
</dbReference>
<dbReference type="SUPFAM" id="SSF54909">
    <property type="entry name" value="Dimeric alpha+beta barrel"/>
    <property type="match status" value="1"/>
</dbReference>
<sequence>MTDELDLALVDALRMDPRAPWSRLAAPLGVDPATLSRRWARLNAAGDAWVTCYPSTDRLGFGLTALVEVECLADRVGAVAAVLAQDPQAASVEVVTGGADLVLTVGALEPEALTRYVLDRIGAVPGVLRTRTSLVERTVREGSRWHDGALDPGQREAISAAGTQPVRLDRAPGRRIIEDRSLLLALGEDGRMPYAELAQRTGLPPTTVRRRLAELRDSGRLVLRCDASPRLTGHPIGMFLWSELPAHRLDAAAEWFAALPQARMCAVTVGAANLATYLKVRHLPELRRLEEQLARRFPEVRVRERQLALRTVKLVGRLMDGEGRAAGYVPIDPWAPCGPGSPATPPAR</sequence>
<keyword evidence="7" id="KW-1185">Reference proteome</keyword>
<proteinExistence type="predicted"/>
<dbReference type="InterPro" id="IPR011008">
    <property type="entry name" value="Dimeric_a/b-barrel"/>
</dbReference>
<dbReference type="InterPro" id="IPR036390">
    <property type="entry name" value="WH_DNA-bd_sf"/>
</dbReference>
<reference evidence="6 7" key="1">
    <citation type="submission" date="2024-06" db="EMBL/GenBank/DDBJ databases">
        <authorList>
            <person name="Lee S.D."/>
        </authorList>
    </citation>
    <scope>NUCLEOTIDE SEQUENCE [LARGE SCALE GENOMIC DNA]</scope>
    <source>
        <strain evidence="6 7">N1-10</strain>
    </source>
</reference>
<keyword evidence="2" id="KW-0238">DNA-binding</keyword>
<dbReference type="PANTHER" id="PTHR30154">
    <property type="entry name" value="LEUCINE-RESPONSIVE REGULATORY PROTEIN"/>
    <property type="match status" value="1"/>
</dbReference>
<dbReference type="Gene3D" id="3.30.70.920">
    <property type="match status" value="1"/>
</dbReference>
<dbReference type="SUPFAM" id="SSF46785">
    <property type="entry name" value="Winged helix' DNA-binding domain"/>
    <property type="match status" value="1"/>
</dbReference>
<evidence type="ECO:0000256" key="1">
    <source>
        <dbReference type="ARBA" id="ARBA00023015"/>
    </source>
</evidence>
<accession>A0ABV6XUH1</accession>
<dbReference type="InterPro" id="IPR000485">
    <property type="entry name" value="AsnC-type_HTH_dom"/>
</dbReference>
<dbReference type="PRINTS" id="PR00033">
    <property type="entry name" value="HTHASNC"/>
</dbReference>
<dbReference type="Proteomes" id="UP001592581">
    <property type="component" value="Unassembled WGS sequence"/>
</dbReference>
<evidence type="ECO:0000259" key="4">
    <source>
        <dbReference type="Pfam" id="PF01037"/>
    </source>
</evidence>
<feature type="domain" description="HTH asnC-type" evidence="5">
    <location>
        <begin position="179"/>
        <end position="216"/>
    </location>
</feature>
<organism evidence="6 7">
    <name type="scientific">Streptacidiphilus jeojiensis</name>
    <dbReference type="NCBI Taxonomy" id="3229225"/>
    <lineage>
        <taxon>Bacteria</taxon>
        <taxon>Bacillati</taxon>
        <taxon>Actinomycetota</taxon>
        <taxon>Actinomycetes</taxon>
        <taxon>Kitasatosporales</taxon>
        <taxon>Streptomycetaceae</taxon>
        <taxon>Streptacidiphilus</taxon>
    </lineage>
</organism>
<dbReference type="RefSeq" id="WP_380566699.1">
    <property type="nucleotide sequence ID" value="NZ_JBEUKS010000009.1"/>
</dbReference>
<dbReference type="Gene3D" id="1.10.10.10">
    <property type="entry name" value="Winged helix-like DNA-binding domain superfamily/Winged helix DNA-binding domain"/>
    <property type="match status" value="2"/>
</dbReference>
<comment type="caution">
    <text evidence="6">The sequence shown here is derived from an EMBL/GenBank/DDBJ whole genome shotgun (WGS) entry which is preliminary data.</text>
</comment>
<keyword evidence="3" id="KW-0804">Transcription</keyword>
<dbReference type="CDD" id="cd00090">
    <property type="entry name" value="HTH_ARSR"/>
    <property type="match status" value="1"/>
</dbReference>
<dbReference type="Pfam" id="PF01037">
    <property type="entry name" value="AsnC_trans_reg"/>
    <property type="match status" value="1"/>
</dbReference>
<dbReference type="SMART" id="SM00344">
    <property type="entry name" value="HTH_ASNC"/>
    <property type="match status" value="2"/>
</dbReference>